<evidence type="ECO:0000313" key="1">
    <source>
        <dbReference type="EMBL" id="KAI6650103.1"/>
    </source>
</evidence>
<dbReference type="GO" id="GO:0016192">
    <property type="term" value="P:vesicle-mediated transport"/>
    <property type="evidence" value="ECO:0007669"/>
    <property type="project" value="TreeGrafter"/>
</dbReference>
<dbReference type="AlphaFoldDB" id="A0AAV7JMQ9"/>
<dbReference type="PANTHER" id="PTHR13886">
    <property type="entry name" value="JNK/SAPK-ASSOCIATED PROTEIN"/>
    <property type="match status" value="1"/>
</dbReference>
<dbReference type="Proteomes" id="UP001165289">
    <property type="component" value="Unassembled WGS sequence"/>
</dbReference>
<dbReference type="EMBL" id="JAKMXF010000314">
    <property type="protein sequence ID" value="KAI6650103.1"/>
    <property type="molecule type" value="Genomic_DNA"/>
</dbReference>
<dbReference type="GO" id="GO:0019894">
    <property type="term" value="F:kinesin binding"/>
    <property type="evidence" value="ECO:0007669"/>
    <property type="project" value="TreeGrafter"/>
</dbReference>
<dbReference type="GO" id="GO:0030159">
    <property type="term" value="F:signaling receptor complex adaptor activity"/>
    <property type="evidence" value="ECO:0007669"/>
    <property type="project" value="TreeGrafter"/>
</dbReference>
<organism evidence="1 2">
    <name type="scientific">Oopsacas minuta</name>
    <dbReference type="NCBI Taxonomy" id="111878"/>
    <lineage>
        <taxon>Eukaryota</taxon>
        <taxon>Metazoa</taxon>
        <taxon>Porifera</taxon>
        <taxon>Hexactinellida</taxon>
        <taxon>Hexasterophora</taxon>
        <taxon>Lyssacinosida</taxon>
        <taxon>Leucopsacidae</taxon>
        <taxon>Oopsacas</taxon>
    </lineage>
</organism>
<dbReference type="GO" id="GO:0008432">
    <property type="term" value="F:JUN kinase binding"/>
    <property type="evidence" value="ECO:0007669"/>
    <property type="project" value="TreeGrafter"/>
</dbReference>
<name>A0AAV7JMQ9_9METZ</name>
<gene>
    <name evidence="1" type="ORF">LOD99_6185</name>
</gene>
<comment type="caution">
    <text evidence="1">The sequence shown here is derived from an EMBL/GenBank/DDBJ whole genome shotgun (WGS) entry which is preliminary data.</text>
</comment>
<dbReference type="GO" id="GO:0005737">
    <property type="term" value="C:cytoplasm"/>
    <property type="evidence" value="ECO:0007669"/>
    <property type="project" value="TreeGrafter"/>
</dbReference>
<dbReference type="PANTHER" id="PTHR13886:SF4">
    <property type="entry name" value="JNK-INTERACTING PROTEIN 3"/>
    <property type="match status" value="1"/>
</dbReference>
<accession>A0AAV7JMQ9</accession>
<proteinExistence type="predicted"/>
<reference evidence="1 2" key="1">
    <citation type="journal article" date="2023" name="BMC Biol.">
        <title>The compact genome of the sponge Oopsacas minuta (Hexactinellida) is lacking key metazoan core genes.</title>
        <authorList>
            <person name="Santini S."/>
            <person name="Schenkelaars Q."/>
            <person name="Jourda C."/>
            <person name="Duchesne M."/>
            <person name="Belahbib H."/>
            <person name="Rocher C."/>
            <person name="Selva M."/>
            <person name="Riesgo A."/>
            <person name="Vervoort M."/>
            <person name="Leys S.P."/>
            <person name="Kodjabachian L."/>
            <person name="Le Bivic A."/>
            <person name="Borchiellini C."/>
            <person name="Claverie J.M."/>
            <person name="Renard E."/>
        </authorList>
    </citation>
    <scope>NUCLEOTIDE SEQUENCE [LARGE SCALE GENOMIC DNA]</scope>
    <source>
        <strain evidence="1">SPO-2</strain>
    </source>
</reference>
<dbReference type="GO" id="GO:0005078">
    <property type="term" value="F:MAP-kinase scaffold activity"/>
    <property type="evidence" value="ECO:0007669"/>
    <property type="project" value="InterPro"/>
</dbReference>
<sequence length="109" mass="11971">MPSPFCSIDKFQLSFHGHTGPVRFILSACKTVARTEIFDGIDNPIESLFTATSLIVSGGEGHVDYRTSEGAIVGGPDMPLRIKNNLDPTVVVTDRNYFIVWQATLRNNS</sequence>
<protein>
    <submittedName>
        <fullName evidence="1">Uncharacterized protein</fullName>
    </submittedName>
</protein>
<dbReference type="InterPro" id="IPR039911">
    <property type="entry name" value="JIP3/JIP4"/>
</dbReference>
<keyword evidence="2" id="KW-1185">Reference proteome</keyword>
<evidence type="ECO:0000313" key="2">
    <source>
        <dbReference type="Proteomes" id="UP001165289"/>
    </source>
</evidence>